<evidence type="ECO:0000313" key="2">
    <source>
        <dbReference type="EMBL" id="EIE78972.1"/>
    </source>
</evidence>
<protein>
    <recommendedName>
        <fullName evidence="4">Extracellular membrane protein CFEM domain-containing protein</fullName>
    </recommendedName>
</protein>
<organism evidence="2 3">
    <name type="scientific">Rhizopus delemar (strain RA 99-880 / ATCC MYA-4621 / FGSC 9543 / NRRL 43880)</name>
    <name type="common">Mucormycosis agent</name>
    <name type="synonym">Rhizopus arrhizus var. delemar</name>
    <dbReference type="NCBI Taxonomy" id="246409"/>
    <lineage>
        <taxon>Eukaryota</taxon>
        <taxon>Fungi</taxon>
        <taxon>Fungi incertae sedis</taxon>
        <taxon>Mucoromycota</taxon>
        <taxon>Mucoromycotina</taxon>
        <taxon>Mucoromycetes</taxon>
        <taxon>Mucorales</taxon>
        <taxon>Mucorineae</taxon>
        <taxon>Rhizopodaceae</taxon>
        <taxon>Rhizopus</taxon>
    </lineage>
</organism>
<evidence type="ECO:0008006" key="4">
    <source>
        <dbReference type="Google" id="ProtNLM"/>
    </source>
</evidence>
<dbReference type="OMA" id="SEIGCKC"/>
<feature type="signal peptide" evidence="1">
    <location>
        <begin position="1"/>
        <end position="20"/>
    </location>
</feature>
<keyword evidence="1" id="KW-0732">Signal</keyword>
<dbReference type="AlphaFoldDB" id="I1BRZ2"/>
<gene>
    <name evidence="2" type="ORF">RO3G_03677</name>
</gene>
<sequence>MKFIVLIQSLLVLFALSVSARPSEVSLKNTLSSKGISLNEIGCKCIMTETTSDNQDTTMCLCYNREDGTLNDSTKCTTLTDNVFKYCTKVTNTTSAWNGCTPKIIIYLNKYSLLPLIIHLRSNGLPVLFMCVCNQVQWFERKKK</sequence>
<name>I1BRZ2_RHIO9</name>
<reference evidence="2 3" key="1">
    <citation type="journal article" date="2009" name="PLoS Genet.">
        <title>Genomic analysis of the basal lineage fungus Rhizopus oryzae reveals a whole-genome duplication.</title>
        <authorList>
            <person name="Ma L.-J."/>
            <person name="Ibrahim A.S."/>
            <person name="Skory C."/>
            <person name="Grabherr M.G."/>
            <person name="Burger G."/>
            <person name="Butler M."/>
            <person name="Elias M."/>
            <person name="Idnurm A."/>
            <person name="Lang B.F."/>
            <person name="Sone T."/>
            <person name="Abe A."/>
            <person name="Calvo S.E."/>
            <person name="Corrochano L.M."/>
            <person name="Engels R."/>
            <person name="Fu J."/>
            <person name="Hansberg W."/>
            <person name="Kim J.-M."/>
            <person name="Kodira C.D."/>
            <person name="Koehrsen M.J."/>
            <person name="Liu B."/>
            <person name="Miranda-Saavedra D."/>
            <person name="O'Leary S."/>
            <person name="Ortiz-Castellanos L."/>
            <person name="Poulter R."/>
            <person name="Rodriguez-Romero J."/>
            <person name="Ruiz-Herrera J."/>
            <person name="Shen Y.-Q."/>
            <person name="Zeng Q."/>
            <person name="Galagan J."/>
            <person name="Birren B.W."/>
            <person name="Cuomo C.A."/>
            <person name="Wickes B.L."/>
        </authorList>
    </citation>
    <scope>NUCLEOTIDE SEQUENCE [LARGE SCALE GENOMIC DNA]</scope>
    <source>
        <strain evidence="3">RA 99-880 / ATCC MYA-4621 / FGSC 9543 / NRRL 43880</strain>
    </source>
</reference>
<dbReference type="GeneID" id="93610648"/>
<proteinExistence type="predicted"/>
<feature type="chain" id="PRO_5003637608" description="Extracellular membrane protein CFEM domain-containing protein" evidence="1">
    <location>
        <begin position="21"/>
        <end position="144"/>
    </location>
</feature>
<dbReference type="InParanoid" id="I1BRZ2"/>
<dbReference type="RefSeq" id="XP_067514368.1">
    <property type="nucleotide sequence ID" value="XM_067658267.1"/>
</dbReference>
<evidence type="ECO:0000256" key="1">
    <source>
        <dbReference type="SAM" id="SignalP"/>
    </source>
</evidence>
<keyword evidence="3" id="KW-1185">Reference proteome</keyword>
<dbReference type="VEuPathDB" id="FungiDB:RO3G_03677"/>
<dbReference type="EMBL" id="CH476733">
    <property type="protein sequence ID" value="EIE78972.1"/>
    <property type="molecule type" value="Genomic_DNA"/>
</dbReference>
<dbReference type="Proteomes" id="UP000009138">
    <property type="component" value="Unassembled WGS sequence"/>
</dbReference>
<dbReference type="OrthoDB" id="2212706at2759"/>
<evidence type="ECO:0000313" key="3">
    <source>
        <dbReference type="Proteomes" id="UP000009138"/>
    </source>
</evidence>
<dbReference type="eggNOG" id="ENOG502R9TF">
    <property type="taxonomic scope" value="Eukaryota"/>
</dbReference>
<accession>I1BRZ2</accession>